<evidence type="ECO:0000313" key="1">
    <source>
        <dbReference type="EMBL" id="SIS69889.1"/>
    </source>
</evidence>
<organism evidence="1 2">
    <name type="scientific">Belliella pelovolcani</name>
    <dbReference type="NCBI Taxonomy" id="529505"/>
    <lineage>
        <taxon>Bacteria</taxon>
        <taxon>Pseudomonadati</taxon>
        <taxon>Bacteroidota</taxon>
        <taxon>Cytophagia</taxon>
        <taxon>Cytophagales</taxon>
        <taxon>Cyclobacteriaceae</taxon>
        <taxon>Belliella</taxon>
    </lineage>
</organism>
<gene>
    <name evidence="1" type="ORF">SAMN05421761_103110</name>
</gene>
<name>A0A1N7L7S1_9BACT</name>
<keyword evidence="2" id="KW-1185">Reference proteome</keyword>
<accession>A0A1N7L7S1</accession>
<sequence length="52" mass="6216">MSAYGLNTNRTYLVGFCLFIYNNQYFTFDPIFPKLSLEKYARLHFLPDDMLL</sequence>
<proteinExistence type="predicted"/>
<dbReference type="Proteomes" id="UP000186026">
    <property type="component" value="Unassembled WGS sequence"/>
</dbReference>
<dbReference type="EMBL" id="FTOP01000003">
    <property type="protein sequence ID" value="SIS69889.1"/>
    <property type="molecule type" value="Genomic_DNA"/>
</dbReference>
<dbReference type="AlphaFoldDB" id="A0A1N7L7S1"/>
<dbReference type="STRING" id="529505.SAMN05421761_103110"/>
<reference evidence="2" key="1">
    <citation type="submission" date="2017-01" db="EMBL/GenBank/DDBJ databases">
        <authorList>
            <person name="Varghese N."/>
            <person name="Submissions S."/>
        </authorList>
    </citation>
    <scope>NUCLEOTIDE SEQUENCE [LARGE SCALE GENOMIC DNA]</scope>
    <source>
        <strain evidence="2">DSM 46698</strain>
    </source>
</reference>
<evidence type="ECO:0000313" key="2">
    <source>
        <dbReference type="Proteomes" id="UP000186026"/>
    </source>
</evidence>
<protein>
    <submittedName>
        <fullName evidence="1">Uncharacterized protein</fullName>
    </submittedName>
</protein>